<dbReference type="PANTHER" id="PTHR30388:SF4">
    <property type="entry name" value="MOLYBDENUM COFACTOR INSERTION CHAPERONE PAOD"/>
    <property type="match status" value="1"/>
</dbReference>
<reference evidence="4 6" key="1">
    <citation type="submission" date="2019-07" db="EMBL/GenBank/DDBJ databases">
        <title>Genomes of sea-ice associated Colwellia species.</title>
        <authorList>
            <person name="Bowman J.P."/>
        </authorList>
    </citation>
    <scope>NUCLEOTIDE SEQUENCE [LARGE SCALE GENOMIC DNA]</scope>
    <source>
        <strain evidence="3 5">ACAM 607</strain>
        <strain evidence="4 6">IC036</strain>
    </source>
</reference>
<evidence type="ECO:0000313" key="4">
    <source>
        <dbReference type="EMBL" id="TWX65004.1"/>
    </source>
</evidence>
<dbReference type="EMBL" id="VOLQ01000027">
    <property type="protein sequence ID" value="TWX65004.1"/>
    <property type="molecule type" value="Genomic_DNA"/>
</dbReference>
<dbReference type="Pfam" id="PF13478">
    <property type="entry name" value="XdhC_C"/>
    <property type="match status" value="1"/>
</dbReference>
<organism evidence="4 6">
    <name type="scientific">Colwellia hornerae</name>
    <dbReference type="NCBI Taxonomy" id="89402"/>
    <lineage>
        <taxon>Bacteria</taxon>
        <taxon>Pseudomonadati</taxon>
        <taxon>Pseudomonadota</taxon>
        <taxon>Gammaproteobacteria</taxon>
        <taxon>Alteromonadales</taxon>
        <taxon>Colwelliaceae</taxon>
        <taxon>Colwellia</taxon>
    </lineage>
</organism>
<evidence type="ECO:0000259" key="1">
    <source>
        <dbReference type="Pfam" id="PF02625"/>
    </source>
</evidence>
<feature type="domain" description="XdhC Rossmann" evidence="2">
    <location>
        <begin position="184"/>
        <end position="324"/>
    </location>
</feature>
<evidence type="ECO:0000313" key="5">
    <source>
        <dbReference type="Proteomes" id="UP000321525"/>
    </source>
</evidence>
<comment type="caution">
    <text evidence="4">The sequence shown here is derived from an EMBL/GenBank/DDBJ whole genome shotgun (WGS) entry which is preliminary data.</text>
</comment>
<dbReference type="Pfam" id="PF02625">
    <property type="entry name" value="XdhC_CoxI"/>
    <property type="match status" value="1"/>
</dbReference>
<evidence type="ECO:0000313" key="3">
    <source>
        <dbReference type="EMBL" id="TWX56160.1"/>
    </source>
</evidence>
<dbReference type="InterPro" id="IPR052698">
    <property type="entry name" value="MoCofactor_Util/Proc"/>
</dbReference>
<dbReference type="PANTHER" id="PTHR30388">
    <property type="entry name" value="ALDEHYDE OXIDOREDUCTASE MOLYBDENUM COFACTOR ASSEMBLY PROTEIN"/>
    <property type="match status" value="1"/>
</dbReference>
<proteinExistence type="predicted"/>
<dbReference type="Proteomes" id="UP000321917">
    <property type="component" value="Unassembled WGS sequence"/>
</dbReference>
<dbReference type="OrthoDB" id="9815497at2"/>
<dbReference type="AlphaFoldDB" id="A0A5C6Q7N1"/>
<dbReference type="Proteomes" id="UP000321525">
    <property type="component" value="Unassembled WGS sequence"/>
</dbReference>
<gene>
    <name evidence="3" type="ORF">ESZ26_15385</name>
    <name evidence="4" type="ORF">ESZ27_13460</name>
</gene>
<feature type="domain" description="XdhC- CoxI" evidence="1">
    <location>
        <begin position="17"/>
        <end position="81"/>
    </location>
</feature>
<keyword evidence="5" id="KW-1185">Reference proteome</keyword>
<dbReference type="InterPro" id="IPR003777">
    <property type="entry name" value="XdhC_CoxI"/>
</dbReference>
<dbReference type="EMBL" id="VOLR01000024">
    <property type="protein sequence ID" value="TWX56160.1"/>
    <property type="molecule type" value="Genomic_DNA"/>
</dbReference>
<evidence type="ECO:0000313" key="6">
    <source>
        <dbReference type="Proteomes" id="UP000321917"/>
    </source>
</evidence>
<dbReference type="Gene3D" id="3.40.50.720">
    <property type="entry name" value="NAD(P)-binding Rossmann-like Domain"/>
    <property type="match status" value="1"/>
</dbReference>
<dbReference type="RefSeq" id="WP_146800348.1">
    <property type="nucleotide sequence ID" value="NZ_VOLP01000023.1"/>
</dbReference>
<protein>
    <submittedName>
        <fullName evidence="4">XdhC family protein</fullName>
    </submittedName>
</protein>
<accession>A0A5C6Q7N1</accession>
<dbReference type="InterPro" id="IPR027051">
    <property type="entry name" value="XdhC_Rossmann_dom"/>
</dbReference>
<evidence type="ECO:0000259" key="2">
    <source>
        <dbReference type="Pfam" id="PF13478"/>
    </source>
</evidence>
<sequence>MSNHLSHLLAQWYPHRDNADWVLATIYKTEGPCYRKPGAMMLFSSQGDQLGMLSGGCLESDIGVNARKVMQTNKSMLVCYDGSDEDDLSFHLGIGCGGTIYIMLQQVSTANDYLSLAHVYNALKHRISGYLYQSIVEQGNDAQAYFEAAKVTNIAATATLIPSPLNNDGETNWLATPIVPEPHLLVVGGGIDARPLVNMAEQLGWKVSLWDPRPANARKEYFSNVNHIIKGEAEVLTTFAAEKDVNAAILMSHNVSIDAQALKALANTNIQYLALLGPNNRKQQVITQAEVVEQSLSFTFAGPAGLEIGGTLPESIALSILAECHASLFNKSAQSISHVL</sequence>
<name>A0A5C6Q7N1_9GAMM</name>